<name>A0A8S1J6Y4_9CHLO</name>
<keyword evidence="2" id="KW-0645">Protease</keyword>
<organism evidence="6 7">
    <name type="scientific">Ostreobium quekettii</name>
    <dbReference type="NCBI Taxonomy" id="121088"/>
    <lineage>
        <taxon>Eukaryota</taxon>
        <taxon>Viridiplantae</taxon>
        <taxon>Chlorophyta</taxon>
        <taxon>core chlorophytes</taxon>
        <taxon>Ulvophyceae</taxon>
        <taxon>TCBD clade</taxon>
        <taxon>Bryopsidales</taxon>
        <taxon>Ostreobineae</taxon>
        <taxon>Ostreobiaceae</taxon>
        <taxon>Ostreobium</taxon>
    </lineage>
</organism>
<proteinExistence type="inferred from homology"/>
<dbReference type="Proteomes" id="UP000708148">
    <property type="component" value="Unassembled WGS sequence"/>
</dbReference>
<dbReference type="AlphaFoldDB" id="A0A8S1J6Y4"/>
<evidence type="ECO:0000256" key="2">
    <source>
        <dbReference type="ARBA" id="ARBA00022670"/>
    </source>
</evidence>
<evidence type="ECO:0000256" key="4">
    <source>
        <dbReference type="SAM" id="MobiDB-lite"/>
    </source>
</evidence>
<evidence type="ECO:0000256" key="3">
    <source>
        <dbReference type="ARBA" id="ARBA00022801"/>
    </source>
</evidence>
<keyword evidence="3" id="KW-0378">Hydrolase</keyword>
<sequence>MSGRFTPETYNMINNNCNNFSDELSTMLTGNSIPADILSMPSDVLSTPMGQMLRPFLDQMQGQLGNITEGPISQPVASTTAPSRESPSQSVARDVPLETPKDQVQGDSHRSKVETTTSNGKGLLPCMNEYPFMQT</sequence>
<dbReference type="PANTHER" id="PTHR12378:SF7">
    <property type="entry name" value="DESUMOYLATING ISOPEPTIDASE 1"/>
    <property type="match status" value="1"/>
</dbReference>
<comment type="caution">
    <text evidence="6">The sequence shown here is derived from an EMBL/GenBank/DDBJ whole genome shotgun (WGS) entry which is preliminary data.</text>
</comment>
<dbReference type="Gene3D" id="3.90.1720.30">
    <property type="entry name" value="PPPDE domains"/>
    <property type="match status" value="1"/>
</dbReference>
<reference evidence="6" key="1">
    <citation type="submission" date="2020-12" db="EMBL/GenBank/DDBJ databases">
        <authorList>
            <person name="Iha C."/>
        </authorList>
    </citation>
    <scope>NUCLEOTIDE SEQUENCE</scope>
</reference>
<evidence type="ECO:0000313" key="7">
    <source>
        <dbReference type="Proteomes" id="UP000708148"/>
    </source>
</evidence>
<dbReference type="EMBL" id="CAJHUC010002226">
    <property type="protein sequence ID" value="CAD7703436.1"/>
    <property type="molecule type" value="Genomic_DNA"/>
</dbReference>
<dbReference type="Pfam" id="PF05903">
    <property type="entry name" value="Peptidase_C97"/>
    <property type="match status" value="1"/>
</dbReference>
<dbReference type="PANTHER" id="PTHR12378">
    <property type="entry name" value="DESUMOYLATING ISOPEPTIDASE"/>
    <property type="match status" value="1"/>
</dbReference>
<dbReference type="PROSITE" id="PS51858">
    <property type="entry name" value="PPPDE"/>
    <property type="match status" value="1"/>
</dbReference>
<accession>A0A8S1J6Y4</accession>
<keyword evidence="7" id="KW-1185">Reference proteome</keyword>
<protein>
    <recommendedName>
        <fullName evidence="5">PPPDE domain-containing protein</fullName>
    </recommendedName>
</protein>
<evidence type="ECO:0000256" key="1">
    <source>
        <dbReference type="ARBA" id="ARBA00008140"/>
    </source>
</evidence>
<comment type="similarity">
    <text evidence="1">Belongs to the DeSI family.</text>
</comment>
<evidence type="ECO:0000259" key="5">
    <source>
        <dbReference type="PROSITE" id="PS51858"/>
    </source>
</evidence>
<feature type="domain" description="PPPDE" evidence="5">
    <location>
        <begin position="1"/>
        <end position="58"/>
    </location>
</feature>
<dbReference type="InterPro" id="IPR042266">
    <property type="entry name" value="PPPDE_sf"/>
</dbReference>
<dbReference type="GO" id="GO:0070646">
    <property type="term" value="P:protein modification by small protein removal"/>
    <property type="evidence" value="ECO:0007669"/>
    <property type="project" value="TreeGrafter"/>
</dbReference>
<dbReference type="GO" id="GO:0006508">
    <property type="term" value="P:proteolysis"/>
    <property type="evidence" value="ECO:0007669"/>
    <property type="project" value="UniProtKB-KW"/>
</dbReference>
<feature type="compositionally biased region" description="Polar residues" evidence="4">
    <location>
        <begin position="75"/>
        <end position="91"/>
    </location>
</feature>
<evidence type="ECO:0000313" key="6">
    <source>
        <dbReference type="EMBL" id="CAD7703436.1"/>
    </source>
</evidence>
<dbReference type="OrthoDB" id="21221at2759"/>
<dbReference type="InterPro" id="IPR008580">
    <property type="entry name" value="PPPDE_dom"/>
</dbReference>
<gene>
    <name evidence="6" type="ORF">OSTQU699_LOCUS8793</name>
</gene>
<feature type="region of interest" description="Disordered" evidence="4">
    <location>
        <begin position="65"/>
        <end position="123"/>
    </location>
</feature>
<dbReference type="GO" id="GO:0008233">
    <property type="term" value="F:peptidase activity"/>
    <property type="evidence" value="ECO:0007669"/>
    <property type="project" value="UniProtKB-KW"/>
</dbReference>